<keyword evidence="2" id="KW-1185">Reference proteome</keyword>
<dbReference type="EMBL" id="CM045761">
    <property type="protein sequence ID" value="KAI8016336.1"/>
    <property type="molecule type" value="Genomic_DNA"/>
</dbReference>
<protein>
    <submittedName>
        <fullName evidence="1">Uncharacterized protein</fullName>
    </submittedName>
</protein>
<evidence type="ECO:0000313" key="2">
    <source>
        <dbReference type="Proteomes" id="UP001060215"/>
    </source>
</evidence>
<proteinExistence type="predicted"/>
<comment type="caution">
    <text evidence="1">The sequence shown here is derived from an EMBL/GenBank/DDBJ whole genome shotgun (WGS) entry which is preliminary data.</text>
</comment>
<gene>
    <name evidence="1" type="ORF">LOK49_LG05G03154</name>
</gene>
<organism evidence="1 2">
    <name type="scientific">Camellia lanceoleosa</name>
    <dbReference type="NCBI Taxonomy" id="1840588"/>
    <lineage>
        <taxon>Eukaryota</taxon>
        <taxon>Viridiplantae</taxon>
        <taxon>Streptophyta</taxon>
        <taxon>Embryophyta</taxon>
        <taxon>Tracheophyta</taxon>
        <taxon>Spermatophyta</taxon>
        <taxon>Magnoliopsida</taxon>
        <taxon>eudicotyledons</taxon>
        <taxon>Gunneridae</taxon>
        <taxon>Pentapetalae</taxon>
        <taxon>asterids</taxon>
        <taxon>Ericales</taxon>
        <taxon>Theaceae</taxon>
        <taxon>Camellia</taxon>
    </lineage>
</organism>
<reference evidence="1 2" key="1">
    <citation type="journal article" date="2022" name="Plant J.">
        <title>Chromosome-level genome of Camellia lanceoleosa provides a valuable resource for understanding genome evolution and self-incompatibility.</title>
        <authorList>
            <person name="Gong W."/>
            <person name="Xiao S."/>
            <person name="Wang L."/>
            <person name="Liao Z."/>
            <person name="Chang Y."/>
            <person name="Mo W."/>
            <person name="Hu G."/>
            <person name="Li W."/>
            <person name="Zhao G."/>
            <person name="Zhu H."/>
            <person name="Hu X."/>
            <person name="Ji K."/>
            <person name="Xiang X."/>
            <person name="Song Q."/>
            <person name="Yuan D."/>
            <person name="Jin S."/>
            <person name="Zhang L."/>
        </authorList>
    </citation>
    <scope>NUCLEOTIDE SEQUENCE [LARGE SCALE GENOMIC DNA]</scope>
    <source>
        <strain evidence="1">SQ_2022a</strain>
    </source>
</reference>
<name>A0ACC0HT57_9ERIC</name>
<dbReference type="Proteomes" id="UP001060215">
    <property type="component" value="Chromosome 4"/>
</dbReference>
<sequence length="152" mass="16525">MGREEGSLRRSGSSLRVLATNTEGRDAIEKKMIYTVDVPVYVAGTGIKPTEIARQGLEEAKRKNMDVVIVDTTGRLQIDKTMMDELKEVKRALNPAEVLLVVDAVTGQEAATRPGSPESLQQLVEVARNPAANLATLFAVFVGEDNTRQATE</sequence>
<evidence type="ECO:0000313" key="1">
    <source>
        <dbReference type="EMBL" id="KAI8016336.1"/>
    </source>
</evidence>
<accession>A0ACC0HT57</accession>